<evidence type="ECO:0000313" key="3">
    <source>
        <dbReference type="Proteomes" id="UP001141183"/>
    </source>
</evidence>
<feature type="transmembrane region" description="Helical" evidence="1">
    <location>
        <begin position="12"/>
        <end position="32"/>
    </location>
</feature>
<reference evidence="2" key="1">
    <citation type="submission" date="2022-05" db="EMBL/GenBank/DDBJ databases">
        <title>Draft genome sequence of Clostridium tertium strain CP3 isolated from Peru.</title>
        <authorList>
            <person name="Hurtado R."/>
            <person name="Lima L."/>
            <person name="Sousa T."/>
            <person name="Jaiswal A.K."/>
            <person name="Tiwari S."/>
            <person name="Maturrano L."/>
            <person name="Brenig B."/>
            <person name="Azevedo V."/>
        </authorList>
    </citation>
    <scope>NUCLEOTIDE SEQUENCE</scope>
    <source>
        <strain evidence="2">CP3</strain>
    </source>
</reference>
<feature type="transmembrane region" description="Helical" evidence="1">
    <location>
        <begin position="164"/>
        <end position="190"/>
    </location>
</feature>
<evidence type="ECO:0000256" key="1">
    <source>
        <dbReference type="SAM" id="Phobius"/>
    </source>
</evidence>
<feature type="transmembrane region" description="Helical" evidence="1">
    <location>
        <begin position="72"/>
        <end position="90"/>
    </location>
</feature>
<dbReference type="AlphaFoldDB" id="A0A9X3XKD4"/>
<dbReference type="RefSeq" id="WP_078234052.1">
    <property type="nucleotide sequence ID" value="NZ_JAMRYU010000011.1"/>
</dbReference>
<feature type="transmembrane region" description="Helical" evidence="1">
    <location>
        <begin position="111"/>
        <end position="140"/>
    </location>
</feature>
<dbReference type="Proteomes" id="UP001141183">
    <property type="component" value="Unassembled WGS sequence"/>
</dbReference>
<gene>
    <name evidence="2" type="ORF">NE398_11730</name>
</gene>
<keyword evidence="3" id="KW-1185">Reference proteome</keyword>
<accession>A0A9X3XKD4</accession>
<sequence length="268" mass="31644">MGLNNRLKVFKVKYALFFITLFSFLFVKDISFKLNSISKVMNLESKPNFIDISLSTLYGLNSNIRITMIDRIRWSLLFLLLFYFIGIYLNEIFEKSKKFIWIIRIKSKKTWVFRNILNISYFVFLYILYFFINIIIFSYFESSKSLSISEIFENLNPYVSNKHIGVSCILVLFLLIFTSMLCLALIQFTICLSTNNSNKGTLFAFLIIIISSITADTDLFNPFMFSKFNIIDSRSNYNVYWVIVLNIFLIILISFIDIIFLKKIERNN</sequence>
<name>A0A9X3XKD4_9CLOT</name>
<evidence type="ECO:0000313" key="2">
    <source>
        <dbReference type="EMBL" id="MDC4240828.1"/>
    </source>
</evidence>
<dbReference type="EMBL" id="JAMRYU010000011">
    <property type="protein sequence ID" value="MDC4240828.1"/>
    <property type="molecule type" value="Genomic_DNA"/>
</dbReference>
<keyword evidence="1" id="KW-1133">Transmembrane helix</keyword>
<proteinExistence type="predicted"/>
<comment type="caution">
    <text evidence="2">The sequence shown here is derived from an EMBL/GenBank/DDBJ whole genome shotgun (WGS) entry which is preliminary data.</text>
</comment>
<keyword evidence="1" id="KW-0472">Membrane</keyword>
<protein>
    <submittedName>
        <fullName evidence="2">Uncharacterized protein</fullName>
    </submittedName>
</protein>
<organism evidence="2 3">
    <name type="scientific">Clostridium tertium</name>
    <dbReference type="NCBI Taxonomy" id="1559"/>
    <lineage>
        <taxon>Bacteria</taxon>
        <taxon>Bacillati</taxon>
        <taxon>Bacillota</taxon>
        <taxon>Clostridia</taxon>
        <taxon>Eubacteriales</taxon>
        <taxon>Clostridiaceae</taxon>
        <taxon>Clostridium</taxon>
    </lineage>
</organism>
<feature type="transmembrane region" description="Helical" evidence="1">
    <location>
        <begin position="202"/>
        <end position="220"/>
    </location>
</feature>
<keyword evidence="1" id="KW-0812">Transmembrane</keyword>
<feature type="transmembrane region" description="Helical" evidence="1">
    <location>
        <begin position="240"/>
        <end position="261"/>
    </location>
</feature>